<dbReference type="EnsemblMetazoa" id="CJA39513.1">
    <property type="protein sequence ID" value="CJA39513.1"/>
    <property type="gene ID" value="WBGene00215360"/>
</dbReference>
<protein>
    <submittedName>
        <fullName evidence="2">Uncharacterized protein</fullName>
    </submittedName>
</protein>
<reference evidence="2" key="2">
    <citation type="submission" date="2022-06" db="UniProtKB">
        <authorList>
            <consortium name="EnsemblMetazoa"/>
        </authorList>
    </citation>
    <scope>IDENTIFICATION</scope>
    <source>
        <strain evidence="2">DF5081</strain>
    </source>
</reference>
<feature type="transmembrane region" description="Helical" evidence="1">
    <location>
        <begin position="62"/>
        <end position="83"/>
    </location>
</feature>
<proteinExistence type="predicted"/>
<evidence type="ECO:0000256" key="1">
    <source>
        <dbReference type="SAM" id="Phobius"/>
    </source>
</evidence>
<dbReference type="Proteomes" id="UP000005237">
    <property type="component" value="Unassembled WGS sequence"/>
</dbReference>
<accession>A0A8R1IQC2</accession>
<dbReference type="AlphaFoldDB" id="A0A8R1IQC2"/>
<keyword evidence="1" id="KW-0812">Transmembrane</keyword>
<reference evidence="3" key="1">
    <citation type="submission" date="2010-08" db="EMBL/GenBank/DDBJ databases">
        <authorList>
            <consortium name="Caenorhabditis japonica Sequencing Consortium"/>
            <person name="Wilson R.K."/>
        </authorList>
    </citation>
    <scope>NUCLEOTIDE SEQUENCE [LARGE SCALE GENOMIC DNA]</scope>
    <source>
        <strain evidence="3">DF5081</strain>
    </source>
</reference>
<keyword evidence="3" id="KW-1185">Reference proteome</keyword>
<keyword evidence="1" id="KW-1133">Transmembrane helix</keyword>
<keyword evidence="1" id="KW-0472">Membrane</keyword>
<evidence type="ECO:0000313" key="2">
    <source>
        <dbReference type="EnsemblMetazoa" id="CJA39513.1"/>
    </source>
</evidence>
<sequence length="119" mass="13813">MPARSLVSNVPTSRVVTTPFVSTNQGHYLTVPSTLEIARTTQRHVREPPWMENENNTLFRKLWIYLVLVFLLCVITALGYTFMLTRYDEEPKINNESLLAALVDARKMRLNKKENQTLF</sequence>
<organism evidence="2 3">
    <name type="scientific">Caenorhabditis japonica</name>
    <dbReference type="NCBI Taxonomy" id="281687"/>
    <lineage>
        <taxon>Eukaryota</taxon>
        <taxon>Metazoa</taxon>
        <taxon>Ecdysozoa</taxon>
        <taxon>Nematoda</taxon>
        <taxon>Chromadorea</taxon>
        <taxon>Rhabditida</taxon>
        <taxon>Rhabditina</taxon>
        <taxon>Rhabditomorpha</taxon>
        <taxon>Rhabditoidea</taxon>
        <taxon>Rhabditidae</taxon>
        <taxon>Peloderinae</taxon>
        <taxon>Caenorhabditis</taxon>
    </lineage>
</organism>
<evidence type="ECO:0000313" key="3">
    <source>
        <dbReference type="Proteomes" id="UP000005237"/>
    </source>
</evidence>
<name>A0A8R1IQC2_CAEJA</name>